<dbReference type="SUPFAM" id="SSF53850">
    <property type="entry name" value="Periplasmic binding protein-like II"/>
    <property type="match status" value="1"/>
</dbReference>
<comment type="subcellular location">
    <subcellularLocation>
        <location evidence="1">Periplasm</location>
    </subcellularLocation>
</comment>
<dbReference type="RefSeq" id="WP_168033811.1">
    <property type="nucleotide sequence ID" value="NZ_JAAVNE010000037.1"/>
</dbReference>
<keyword evidence="4 5" id="KW-0732">Signal</keyword>
<feature type="domain" description="Solute-binding protein family 5" evidence="6">
    <location>
        <begin position="71"/>
        <end position="427"/>
    </location>
</feature>
<evidence type="ECO:0000256" key="3">
    <source>
        <dbReference type="ARBA" id="ARBA00022448"/>
    </source>
</evidence>
<dbReference type="Pfam" id="PF00496">
    <property type="entry name" value="SBP_bac_5"/>
    <property type="match status" value="1"/>
</dbReference>
<gene>
    <name evidence="7" type="ORF">HEQ75_19595</name>
</gene>
<dbReference type="CDD" id="cd08498">
    <property type="entry name" value="PBP2_NikA_DppA_OppA_like_2"/>
    <property type="match status" value="1"/>
</dbReference>
<dbReference type="InterPro" id="IPR000914">
    <property type="entry name" value="SBP_5_dom"/>
</dbReference>
<evidence type="ECO:0000313" key="8">
    <source>
        <dbReference type="Proteomes" id="UP000787635"/>
    </source>
</evidence>
<sequence>MGFVTRLALGLSLLAAPAGLAAGQAEAQTLRIGIQSPPSTLDPHWLLNLANTGALRNIFDTLVTRDAAMALRPGLAESWRVVDDTTWEFKLRPGVRFHDGTPLTSADVAASFARVPNVPGNPNPYTIYLAGVTGVEVVDDLTFRIRTSGPTPILPTNLTQIFIVPRSVASLGNPPFNAGQAVIGTGPFKLESWRANDPLVLRRNADWWGGAVPWDTVSFTPIPNDAARVGALLAGDVDFINNVPLQDAGRIAGDSRVALFAGPSIYAVNIYPDVERDDAPGIEAGGRNPMKDVRVRRAMSLALNREGISRTILEGFADPTDQPVPPFIFGAIADRPVPAADLAAARALLAEAGWGQGFGLNLFCSPNRTPRICQAIAAAWTRIGIRTTVEVVPQATFLPRRNRRDYGVFVTVFGSLTGETSYLIGSQLHRRGVVTGLGALNFTGAGTAAMDGLIQRARATLDDADRARQLAALVRQASDEALIIGVGVLRSVNAGKAGLHFQARADEEVRAVEIRPR</sequence>
<dbReference type="Gene3D" id="3.40.190.10">
    <property type="entry name" value="Periplasmic binding protein-like II"/>
    <property type="match status" value="1"/>
</dbReference>
<proteinExistence type="inferred from homology"/>
<evidence type="ECO:0000256" key="2">
    <source>
        <dbReference type="ARBA" id="ARBA00005695"/>
    </source>
</evidence>
<comment type="caution">
    <text evidence="7">The sequence shown here is derived from an EMBL/GenBank/DDBJ whole genome shotgun (WGS) entry which is preliminary data.</text>
</comment>
<dbReference type="InterPro" id="IPR030678">
    <property type="entry name" value="Peptide/Ni-bd"/>
</dbReference>
<comment type="similarity">
    <text evidence="2">Belongs to the bacterial solute-binding protein 5 family.</text>
</comment>
<evidence type="ECO:0000256" key="5">
    <source>
        <dbReference type="SAM" id="SignalP"/>
    </source>
</evidence>
<dbReference type="EMBL" id="JAAVNE010000037">
    <property type="protein sequence ID" value="NKC33077.1"/>
    <property type="molecule type" value="Genomic_DNA"/>
</dbReference>
<dbReference type="PIRSF" id="PIRSF002741">
    <property type="entry name" value="MppA"/>
    <property type="match status" value="1"/>
</dbReference>
<evidence type="ECO:0000259" key="6">
    <source>
        <dbReference type="Pfam" id="PF00496"/>
    </source>
</evidence>
<dbReference type="InterPro" id="IPR039424">
    <property type="entry name" value="SBP_5"/>
</dbReference>
<accession>A0ABX1E7A4</accession>
<dbReference type="PANTHER" id="PTHR30290:SF9">
    <property type="entry name" value="OLIGOPEPTIDE-BINDING PROTEIN APPA"/>
    <property type="match status" value="1"/>
</dbReference>
<keyword evidence="3" id="KW-0813">Transport</keyword>
<evidence type="ECO:0000256" key="1">
    <source>
        <dbReference type="ARBA" id="ARBA00004418"/>
    </source>
</evidence>
<protein>
    <submittedName>
        <fullName evidence="7">ABC transporter substrate-binding protein</fullName>
    </submittedName>
</protein>
<evidence type="ECO:0000256" key="4">
    <source>
        <dbReference type="ARBA" id="ARBA00022729"/>
    </source>
</evidence>
<organism evidence="7 8">
    <name type="scientific">Falsiroseomonas selenitidurans</name>
    <dbReference type="NCBI Taxonomy" id="2716335"/>
    <lineage>
        <taxon>Bacteria</taxon>
        <taxon>Pseudomonadati</taxon>
        <taxon>Pseudomonadota</taxon>
        <taxon>Alphaproteobacteria</taxon>
        <taxon>Acetobacterales</taxon>
        <taxon>Roseomonadaceae</taxon>
        <taxon>Falsiroseomonas</taxon>
    </lineage>
</organism>
<feature type="chain" id="PRO_5047544116" evidence="5">
    <location>
        <begin position="28"/>
        <end position="517"/>
    </location>
</feature>
<reference evidence="7 8" key="1">
    <citation type="submission" date="2020-03" db="EMBL/GenBank/DDBJ databases">
        <title>Roseomonas selenitidurans sp. nov. isolated from urban soil.</title>
        <authorList>
            <person name="Liu H."/>
        </authorList>
    </citation>
    <scope>NUCLEOTIDE SEQUENCE [LARGE SCALE GENOMIC DNA]</scope>
    <source>
        <strain evidence="7 8">BU-1</strain>
    </source>
</reference>
<dbReference type="PANTHER" id="PTHR30290">
    <property type="entry name" value="PERIPLASMIC BINDING COMPONENT OF ABC TRANSPORTER"/>
    <property type="match status" value="1"/>
</dbReference>
<keyword evidence="8" id="KW-1185">Reference proteome</keyword>
<dbReference type="Gene3D" id="3.10.105.10">
    <property type="entry name" value="Dipeptide-binding Protein, Domain 3"/>
    <property type="match status" value="1"/>
</dbReference>
<dbReference type="Proteomes" id="UP000787635">
    <property type="component" value="Unassembled WGS sequence"/>
</dbReference>
<feature type="signal peptide" evidence="5">
    <location>
        <begin position="1"/>
        <end position="27"/>
    </location>
</feature>
<name>A0ABX1E7A4_9PROT</name>
<evidence type="ECO:0000313" key="7">
    <source>
        <dbReference type="EMBL" id="NKC33077.1"/>
    </source>
</evidence>